<accession>A0AA96Y6G0</accession>
<dbReference type="RefSeq" id="WP_316789831.1">
    <property type="nucleotide sequence ID" value="NZ_CP053540.1"/>
</dbReference>
<sequence length="92" mass="10605">MKHFLVLEKDLDTPNPAAFLITKVCYFNEEEMNFYYFTANGYKVDNDLVGVWFGLSAGERKEDVTEEQAREYEKMQLAHGMKDIPVTLSSEG</sequence>
<protein>
    <submittedName>
        <fullName evidence="1">Uncharacterized protein</fullName>
    </submittedName>
</protein>
<gene>
    <name evidence="1" type="ORF">HNI00_00790</name>
</gene>
<name>A0AA96Y6G0_9CYAN</name>
<evidence type="ECO:0000313" key="1">
    <source>
        <dbReference type="EMBL" id="WOB41873.1"/>
    </source>
</evidence>
<reference evidence="1" key="1">
    <citation type="submission" date="2020-05" db="EMBL/GenBank/DDBJ databases">
        <authorList>
            <person name="Zhu T."/>
            <person name="Keshari N."/>
            <person name="Lu X."/>
        </authorList>
    </citation>
    <scope>NUCLEOTIDE SEQUENCE</scope>
    <source>
        <strain evidence="1">NK1-22</strain>
    </source>
</reference>
<organism evidence="1">
    <name type="scientific">Thermoleptolyngbya oregonensis NK1-22</name>
    <dbReference type="NCBI Taxonomy" id="2547457"/>
    <lineage>
        <taxon>Bacteria</taxon>
        <taxon>Bacillati</taxon>
        <taxon>Cyanobacteriota</taxon>
        <taxon>Cyanophyceae</taxon>
        <taxon>Oculatellales</taxon>
        <taxon>Oculatellaceae</taxon>
        <taxon>Thermoleptolyngbya</taxon>
    </lineage>
</organism>
<dbReference type="EMBL" id="CP053540">
    <property type="protein sequence ID" value="WOB41873.1"/>
    <property type="molecule type" value="Genomic_DNA"/>
</dbReference>
<proteinExistence type="predicted"/>
<dbReference type="AlphaFoldDB" id="A0AA96Y6G0"/>
<dbReference type="KEGG" id="tog:HNI00_00790"/>